<organism evidence="20 21">
    <name type="scientific">Thioclava dalianensis</name>
    <dbReference type="NCBI Taxonomy" id="1185766"/>
    <lineage>
        <taxon>Bacteria</taxon>
        <taxon>Pseudomonadati</taxon>
        <taxon>Pseudomonadota</taxon>
        <taxon>Alphaproteobacteria</taxon>
        <taxon>Rhodobacterales</taxon>
        <taxon>Paracoccaceae</taxon>
        <taxon>Thioclava</taxon>
    </lineage>
</organism>
<evidence type="ECO:0000256" key="13">
    <source>
        <dbReference type="ARBA" id="ARBA00022989"/>
    </source>
</evidence>
<keyword evidence="17" id="KW-1208">Phospholipid metabolism</keyword>
<evidence type="ECO:0000256" key="17">
    <source>
        <dbReference type="ARBA" id="ARBA00023264"/>
    </source>
</evidence>
<comment type="subcellular location">
    <subcellularLocation>
        <location evidence="2">Cell membrane</location>
        <topology evidence="2">Multi-pass membrane protein</topology>
    </subcellularLocation>
</comment>
<dbReference type="InterPro" id="IPR000374">
    <property type="entry name" value="PC_trans"/>
</dbReference>
<keyword evidence="12 18" id="KW-0548">Nucleotidyltransferase</keyword>
<evidence type="ECO:0000256" key="1">
    <source>
        <dbReference type="ARBA" id="ARBA00001698"/>
    </source>
</evidence>
<evidence type="ECO:0000256" key="6">
    <source>
        <dbReference type="ARBA" id="ARBA00012487"/>
    </source>
</evidence>
<dbReference type="PANTHER" id="PTHR46382">
    <property type="entry name" value="PHOSPHATIDATE CYTIDYLYLTRANSFERASE"/>
    <property type="match status" value="1"/>
</dbReference>
<evidence type="ECO:0000256" key="18">
    <source>
        <dbReference type="RuleBase" id="RU003938"/>
    </source>
</evidence>
<sequence>MSTQRLSGKWGDLVPRLSSSLVMILVGVAAIWWGGAIFAALAVLVCGVMVWELIVMLRPERPGKAIGMGLVAAALLTLVFVLHEPMGLVYLLIVPIMTAVIATGRRMVGAGYSLALMLTGYGLVALREGAGVGAITWIVAIVVVSDISGYFIGRLVGGPKFWPRISPKKTWSGTVAGWVGAVLVGLVFVEIGASWQMLWISPLLAFAGQLGDIAESALKRAAGVKDSSTLIPGHGGVLDRFDALTGAVIVLIVLSQFMPLPLSGL</sequence>
<comment type="pathway">
    <text evidence="3 18">Phospholipid metabolism; CDP-diacylglycerol biosynthesis; CDP-diacylglycerol from sn-glycerol 3-phosphate: step 3/3.</text>
</comment>
<accession>A0A074U5Z0</accession>
<keyword evidence="11 18" id="KW-0812">Transmembrane</keyword>
<evidence type="ECO:0000256" key="10">
    <source>
        <dbReference type="ARBA" id="ARBA00022679"/>
    </source>
</evidence>
<dbReference type="GO" id="GO:0004605">
    <property type="term" value="F:phosphatidate cytidylyltransferase activity"/>
    <property type="evidence" value="ECO:0007669"/>
    <property type="project" value="UniProtKB-EC"/>
</dbReference>
<dbReference type="Proteomes" id="UP000027725">
    <property type="component" value="Unassembled WGS sequence"/>
</dbReference>
<evidence type="ECO:0000256" key="9">
    <source>
        <dbReference type="ARBA" id="ARBA00022516"/>
    </source>
</evidence>
<dbReference type="RefSeq" id="WP_038065038.1">
    <property type="nucleotide sequence ID" value="NZ_FOVB01000006.1"/>
</dbReference>
<keyword evidence="15 19" id="KW-0472">Membrane</keyword>
<dbReference type="Pfam" id="PF01148">
    <property type="entry name" value="CTP_transf_1"/>
    <property type="match status" value="1"/>
</dbReference>
<feature type="transmembrane region" description="Helical" evidence="19">
    <location>
        <begin position="132"/>
        <end position="153"/>
    </location>
</feature>
<evidence type="ECO:0000256" key="12">
    <source>
        <dbReference type="ARBA" id="ARBA00022695"/>
    </source>
</evidence>
<dbReference type="GO" id="GO:0016024">
    <property type="term" value="P:CDP-diacylglycerol biosynthetic process"/>
    <property type="evidence" value="ECO:0007669"/>
    <property type="project" value="UniProtKB-UniPathway"/>
</dbReference>
<dbReference type="eggNOG" id="COG0575">
    <property type="taxonomic scope" value="Bacteria"/>
</dbReference>
<evidence type="ECO:0000256" key="2">
    <source>
        <dbReference type="ARBA" id="ARBA00004651"/>
    </source>
</evidence>
<dbReference type="PROSITE" id="PS01315">
    <property type="entry name" value="CDS"/>
    <property type="match status" value="1"/>
</dbReference>
<feature type="transmembrane region" description="Helical" evidence="19">
    <location>
        <begin position="174"/>
        <end position="195"/>
    </location>
</feature>
<comment type="pathway">
    <text evidence="4">Lipid metabolism.</text>
</comment>
<keyword evidence="10 18" id="KW-0808">Transferase</keyword>
<protein>
    <recommendedName>
        <fullName evidence="7 18">Phosphatidate cytidylyltransferase</fullName>
        <ecNumber evidence="6 18">2.7.7.41</ecNumber>
    </recommendedName>
</protein>
<dbReference type="PANTHER" id="PTHR46382:SF1">
    <property type="entry name" value="PHOSPHATIDATE CYTIDYLYLTRANSFERASE"/>
    <property type="match status" value="1"/>
</dbReference>
<evidence type="ECO:0000256" key="19">
    <source>
        <dbReference type="SAM" id="Phobius"/>
    </source>
</evidence>
<keyword evidence="21" id="KW-1185">Reference proteome</keyword>
<dbReference type="EC" id="2.7.7.41" evidence="6 18"/>
<comment type="similarity">
    <text evidence="5 18">Belongs to the CDS family.</text>
</comment>
<keyword evidence="9" id="KW-0444">Lipid biosynthesis</keyword>
<keyword evidence="8" id="KW-1003">Cell membrane</keyword>
<evidence type="ECO:0000256" key="15">
    <source>
        <dbReference type="ARBA" id="ARBA00023136"/>
    </source>
</evidence>
<feature type="transmembrane region" description="Helical" evidence="19">
    <location>
        <begin position="65"/>
        <end position="82"/>
    </location>
</feature>
<evidence type="ECO:0000256" key="4">
    <source>
        <dbReference type="ARBA" id="ARBA00005189"/>
    </source>
</evidence>
<evidence type="ECO:0000256" key="11">
    <source>
        <dbReference type="ARBA" id="ARBA00022692"/>
    </source>
</evidence>
<evidence type="ECO:0000313" key="21">
    <source>
        <dbReference type="Proteomes" id="UP000027725"/>
    </source>
</evidence>
<evidence type="ECO:0000256" key="7">
    <source>
        <dbReference type="ARBA" id="ARBA00019373"/>
    </source>
</evidence>
<dbReference type="UniPathway" id="UPA00557">
    <property type="reaction ID" value="UER00614"/>
</dbReference>
<keyword evidence="16" id="KW-0594">Phospholipid biosynthesis</keyword>
<keyword evidence="13 19" id="KW-1133">Transmembrane helix</keyword>
<feature type="transmembrane region" description="Helical" evidence="19">
    <location>
        <begin position="88"/>
        <end position="104"/>
    </location>
</feature>
<dbReference type="GO" id="GO:0005886">
    <property type="term" value="C:plasma membrane"/>
    <property type="evidence" value="ECO:0007669"/>
    <property type="project" value="UniProtKB-SubCell"/>
</dbReference>
<dbReference type="EMBL" id="JHEH01000008">
    <property type="protein sequence ID" value="KEP70067.1"/>
    <property type="molecule type" value="Genomic_DNA"/>
</dbReference>
<comment type="caution">
    <text evidence="20">The sequence shown here is derived from an EMBL/GenBank/DDBJ whole genome shotgun (WGS) entry which is preliminary data.</text>
</comment>
<evidence type="ECO:0000256" key="8">
    <source>
        <dbReference type="ARBA" id="ARBA00022475"/>
    </source>
</evidence>
<evidence type="ECO:0000256" key="5">
    <source>
        <dbReference type="ARBA" id="ARBA00010185"/>
    </source>
</evidence>
<evidence type="ECO:0000256" key="16">
    <source>
        <dbReference type="ARBA" id="ARBA00023209"/>
    </source>
</evidence>
<keyword evidence="14" id="KW-0443">Lipid metabolism</keyword>
<name>A0A074U5Z0_9RHOB</name>
<gene>
    <name evidence="20" type="ORF">DL1_20000</name>
</gene>
<evidence type="ECO:0000256" key="14">
    <source>
        <dbReference type="ARBA" id="ARBA00023098"/>
    </source>
</evidence>
<dbReference type="STRING" id="1185766.SAMN05216224_106172"/>
<proteinExistence type="inferred from homology"/>
<comment type="catalytic activity">
    <reaction evidence="1 18">
        <text>a 1,2-diacyl-sn-glycero-3-phosphate + CTP + H(+) = a CDP-1,2-diacyl-sn-glycerol + diphosphate</text>
        <dbReference type="Rhea" id="RHEA:16229"/>
        <dbReference type="ChEBI" id="CHEBI:15378"/>
        <dbReference type="ChEBI" id="CHEBI:33019"/>
        <dbReference type="ChEBI" id="CHEBI:37563"/>
        <dbReference type="ChEBI" id="CHEBI:58332"/>
        <dbReference type="ChEBI" id="CHEBI:58608"/>
        <dbReference type="EC" id="2.7.7.41"/>
    </reaction>
</comment>
<evidence type="ECO:0000256" key="3">
    <source>
        <dbReference type="ARBA" id="ARBA00005119"/>
    </source>
</evidence>
<dbReference type="AlphaFoldDB" id="A0A074U5Z0"/>
<reference evidence="20 21" key="1">
    <citation type="submission" date="2014-03" db="EMBL/GenBank/DDBJ databases">
        <title>The draft genome sequence of Thioclava dalianensis DLFJ1-1.</title>
        <authorList>
            <person name="Lai Q."/>
            <person name="Shao Z."/>
        </authorList>
    </citation>
    <scope>NUCLEOTIDE SEQUENCE [LARGE SCALE GENOMIC DNA]</scope>
    <source>
        <strain evidence="20 21">DLFJ1-1</strain>
    </source>
</reference>
<evidence type="ECO:0000313" key="20">
    <source>
        <dbReference type="EMBL" id="KEP70067.1"/>
    </source>
</evidence>
<feature type="transmembrane region" description="Helical" evidence="19">
    <location>
        <begin position="20"/>
        <end position="53"/>
    </location>
</feature>
<feature type="transmembrane region" description="Helical" evidence="19">
    <location>
        <begin position="243"/>
        <end position="262"/>
    </location>
</feature>